<dbReference type="AlphaFoldDB" id="A0A076NHV5"/>
<evidence type="ECO:0000313" key="13">
    <source>
        <dbReference type="EMBL" id="SNV78911.1"/>
    </source>
</evidence>
<dbReference type="STRING" id="156978.CIMIT_09060"/>
<dbReference type="InterPro" id="IPR003385">
    <property type="entry name" value="Glyco_hydro_77"/>
</dbReference>
<proteinExistence type="inferred from homology"/>
<evidence type="ECO:0000256" key="3">
    <source>
        <dbReference type="ARBA" id="ARBA00012560"/>
    </source>
</evidence>
<evidence type="ECO:0000259" key="11">
    <source>
        <dbReference type="Pfam" id="PF21226"/>
    </source>
</evidence>
<evidence type="ECO:0000313" key="14">
    <source>
        <dbReference type="Proteomes" id="UP000028780"/>
    </source>
</evidence>
<evidence type="ECO:0000313" key="15">
    <source>
        <dbReference type="Proteomes" id="UP000215374"/>
    </source>
</evidence>
<dbReference type="EC" id="2.4.1.25" evidence="3 10"/>
<dbReference type="RefSeq" id="WP_038591902.1">
    <property type="nucleotide sequence ID" value="NZ_CP009211.1"/>
</dbReference>
<keyword evidence="5 10" id="KW-0328">Glycosyltransferase</keyword>
<evidence type="ECO:0000256" key="4">
    <source>
        <dbReference type="ARBA" id="ARBA00020295"/>
    </source>
</evidence>
<evidence type="ECO:0000256" key="1">
    <source>
        <dbReference type="ARBA" id="ARBA00000439"/>
    </source>
</evidence>
<dbReference type="HOGENOM" id="CLU_022072_1_0_11"/>
<evidence type="ECO:0000256" key="10">
    <source>
        <dbReference type="RuleBase" id="RU361207"/>
    </source>
</evidence>
<evidence type="ECO:0000256" key="5">
    <source>
        <dbReference type="ARBA" id="ARBA00022676"/>
    </source>
</evidence>
<keyword evidence="6 10" id="KW-0808">Transferase</keyword>
<dbReference type="Pfam" id="PF02446">
    <property type="entry name" value="Glyco_hydro_77"/>
    <property type="match status" value="1"/>
</dbReference>
<dbReference type="SUPFAM" id="SSF51445">
    <property type="entry name" value="(Trans)glycosidases"/>
    <property type="match status" value="1"/>
</dbReference>
<keyword evidence="14" id="KW-1185">Reference proteome</keyword>
<evidence type="ECO:0000313" key="12">
    <source>
        <dbReference type="EMBL" id="AIJ34029.1"/>
    </source>
</evidence>
<accession>A0A076NHV5</accession>
<dbReference type="EMBL" id="CP009211">
    <property type="protein sequence ID" value="AIJ34029.1"/>
    <property type="molecule type" value="Genomic_DNA"/>
</dbReference>
<dbReference type="InterPro" id="IPR017853">
    <property type="entry name" value="GH"/>
</dbReference>
<name>A0A076NHV5_9CORY</name>
<sequence length="716" mass="78383">MNEELLLSLAQSYGFGTTYRASDGQLTTPPNQSFLKLLRAIGVDVPDSPTDDTLRSLLDARVTELATRPLPPTVVATAGEEQHFNVHVHDGHYAHCWIRLEDGSSRDAYQDENWAPPTTAADGTVWGEATFHVPGDLPEGWHELHLESDNLHEVCTLIVVPARLQSNEACVQRPNFGVMAQLYSVRSTQSWGIGDFEDLARLAETVAAEGADYLLINPVHAAQPVPPVEDSPYLPTSRRFVNPIYISVEAVPEYASLDADTRAEIDELAAPVKALNRTADPLERDRIFGTKLAVLRELFYLSQQDEGRSHDFELYTLDEGAGLREFAQWCAARAAAVDRGQHAAAEAAEETVLFYMWLQFIADEQRRVAQDRALAAGMRIGIMTDLAVGIHPDGADAHTLADVLVPAASVGAPPDQYSQQGQDWSQPPWNPEALANAGYAPWRDLLRTVLRHSGGIRVDHILGLFRLFWLPREDTPADGLYMNYDHRAMLGILLLEAQRAGAVVVGEDLGTFEPWVQDVLRDTGVFGTSVLWFESIPPAGAPRPADQYRHLALSAVGTHDLPPTAGYLEGAHNELRATLGLVNQSLDELNANDGVWIGRVLNQARAEGAFAGTPFAETDFSQYDLGEFDAAGSLDDLLVGLTRFIASTPSAMTVTNLVDMVGDRRIQNQPGTNSEQYSNWCIPLTDAAGTPVLIDDLADNPLFHRVAEASRRPDAV</sequence>
<evidence type="ECO:0000256" key="7">
    <source>
        <dbReference type="ARBA" id="ARBA00023277"/>
    </source>
</evidence>
<protein>
    <recommendedName>
        <fullName evidence="4 10">4-alpha-glucanotransferase</fullName>
        <ecNumber evidence="3 10">2.4.1.25</ecNumber>
    </recommendedName>
    <alternativeName>
        <fullName evidence="8 10">Amylomaltase</fullName>
    </alternativeName>
    <alternativeName>
        <fullName evidence="9 10">Disproportionating enzyme</fullName>
    </alternativeName>
</protein>
<keyword evidence="7 10" id="KW-0119">Carbohydrate metabolism</keyword>
<evidence type="ECO:0000256" key="2">
    <source>
        <dbReference type="ARBA" id="ARBA00005684"/>
    </source>
</evidence>
<dbReference type="Proteomes" id="UP000028780">
    <property type="component" value="Chromosome"/>
</dbReference>
<evidence type="ECO:0000256" key="6">
    <source>
        <dbReference type="ARBA" id="ARBA00022679"/>
    </source>
</evidence>
<dbReference type="InterPro" id="IPR048458">
    <property type="entry name" value="MalQ_N"/>
</dbReference>
<dbReference type="PANTHER" id="PTHR32438">
    <property type="entry name" value="4-ALPHA-GLUCANOTRANSFERASE DPE1, CHLOROPLASTIC/AMYLOPLASTIC"/>
    <property type="match status" value="1"/>
</dbReference>
<evidence type="ECO:0000256" key="8">
    <source>
        <dbReference type="ARBA" id="ARBA00031423"/>
    </source>
</evidence>
<dbReference type="GO" id="GO:0004134">
    <property type="term" value="F:4-alpha-glucanotransferase activity"/>
    <property type="evidence" value="ECO:0007669"/>
    <property type="project" value="UniProtKB-EC"/>
</dbReference>
<dbReference type="Pfam" id="PF21226">
    <property type="entry name" value="MalQ_N"/>
    <property type="match status" value="1"/>
</dbReference>
<evidence type="ECO:0000256" key="9">
    <source>
        <dbReference type="ARBA" id="ARBA00031501"/>
    </source>
</evidence>
<organism evidence="12 14">
    <name type="scientific">Corynebacterium imitans</name>
    <dbReference type="NCBI Taxonomy" id="156978"/>
    <lineage>
        <taxon>Bacteria</taxon>
        <taxon>Bacillati</taxon>
        <taxon>Actinomycetota</taxon>
        <taxon>Actinomycetes</taxon>
        <taxon>Mycobacteriales</taxon>
        <taxon>Corynebacteriaceae</taxon>
        <taxon>Corynebacterium</taxon>
    </lineage>
</organism>
<dbReference type="KEGG" id="cii:CIMIT_09060"/>
<comment type="catalytic activity">
    <reaction evidence="1 10">
        <text>Transfers a segment of a (1-&gt;4)-alpha-D-glucan to a new position in an acceptor, which may be glucose or a (1-&gt;4)-alpha-D-glucan.</text>
        <dbReference type="EC" id="2.4.1.25"/>
    </reaction>
</comment>
<dbReference type="Gene3D" id="3.20.20.80">
    <property type="entry name" value="Glycosidases"/>
    <property type="match status" value="1"/>
</dbReference>
<dbReference type="EMBL" id="LT906467">
    <property type="protein sequence ID" value="SNV78911.1"/>
    <property type="molecule type" value="Genomic_DNA"/>
</dbReference>
<reference evidence="12 14" key="1">
    <citation type="submission" date="2014-08" db="EMBL/GenBank/DDBJ databases">
        <title>Complete genome sequence of Corynebacterium imitans DSM 44264, isolated from a five-month-old boy with suspected pharyngeal diphtheria.</title>
        <authorList>
            <person name="Mollmann S."/>
            <person name="Albersmeier A."/>
            <person name="Ruckert C."/>
            <person name="Tauch A."/>
        </authorList>
    </citation>
    <scope>NUCLEOTIDE SEQUENCE [LARGE SCALE GENOMIC DNA]</scope>
    <source>
        <strain evidence="12 14">DSM 44264</strain>
    </source>
</reference>
<gene>
    <name evidence="13" type="primary">malQ</name>
    <name evidence="12" type="ORF">CIMIT_09060</name>
    <name evidence="13" type="ORF">SAMEA4535761_01874</name>
</gene>
<reference evidence="13 15" key="2">
    <citation type="submission" date="2017-06" db="EMBL/GenBank/DDBJ databases">
        <authorList>
            <consortium name="Pathogen Informatics"/>
        </authorList>
    </citation>
    <scope>NUCLEOTIDE SEQUENCE [LARGE SCALE GENOMIC DNA]</scope>
    <source>
        <strain evidence="13 15">NCTC13015</strain>
    </source>
</reference>
<comment type="similarity">
    <text evidence="2 10">Belongs to the disproportionating enzyme family.</text>
</comment>
<dbReference type="GO" id="GO:0005975">
    <property type="term" value="P:carbohydrate metabolic process"/>
    <property type="evidence" value="ECO:0007669"/>
    <property type="project" value="InterPro"/>
</dbReference>
<dbReference type="NCBIfam" id="TIGR00217">
    <property type="entry name" value="malQ"/>
    <property type="match status" value="1"/>
</dbReference>
<dbReference type="PANTHER" id="PTHR32438:SF5">
    <property type="entry name" value="4-ALPHA-GLUCANOTRANSFERASE DPE1, CHLOROPLASTIC_AMYLOPLASTIC"/>
    <property type="match status" value="1"/>
</dbReference>
<feature type="domain" description="MalQ N-terminal beta-sandwich" evidence="11">
    <location>
        <begin position="70"/>
        <end position="161"/>
    </location>
</feature>
<dbReference type="eggNOG" id="COG1640">
    <property type="taxonomic scope" value="Bacteria"/>
</dbReference>
<dbReference type="Proteomes" id="UP000215374">
    <property type="component" value="Chromosome 1"/>
</dbReference>